<protein>
    <submittedName>
        <fullName evidence="1">Uncharacterized protein</fullName>
    </submittedName>
</protein>
<gene>
    <name evidence="1" type="ORF">BDR25DRAFT_351681</name>
</gene>
<name>A0ACB6R4H2_9PLEO</name>
<proteinExistence type="predicted"/>
<keyword evidence="2" id="KW-1185">Reference proteome</keyword>
<evidence type="ECO:0000313" key="1">
    <source>
        <dbReference type="EMBL" id="KAF2474149.1"/>
    </source>
</evidence>
<dbReference type="EMBL" id="MU003498">
    <property type="protein sequence ID" value="KAF2474149.1"/>
    <property type="molecule type" value="Genomic_DNA"/>
</dbReference>
<dbReference type="Proteomes" id="UP000799755">
    <property type="component" value="Unassembled WGS sequence"/>
</dbReference>
<accession>A0ACB6R4H2</accession>
<sequence length="361" mass="41518">MWDSAPRVNVTYSSTGYIWVWFIKVFAEGSISLHFGLFFLNAVWLNGRKGLYGSLNTSLDLWPAPEAEAKKPQKMKRLRDNQSLSYPENKHAFCQDIIVPFQPRGNLTASALSSRCVQGISYWRFRVTVRKKASFSSRYVISGAKTFVSERSRNIHLRTEVMKARLKLGDEEASLVPLQQFADLLVFSARLIKYAYMPIDFKQMRQEWYLQVLESLSSSSRNRKVVGGPPPDFLVPAGAITVHIFLPLGTLVRQWHTNTTVHLKICRCSTCRFRTLHVCLVSASGCRSQKQAETDQLICWTRQLEAMHSVMLSTIITLHASRTHFTPHVKMELFYTHVQDQYRLPREFYNAQIRDMGDLSN</sequence>
<evidence type="ECO:0000313" key="2">
    <source>
        <dbReference type="Proteomes" id="UP000799755"/>
    </source>
</evidence>
<organism evidence="1 2">
    <name type="scientific">Lindgomyces ingoldianus</name>
    <dbReference type="NCBI Taxonomy" id="673940"/>
    <lineage>
        <taxon>Eukaryota</taxon>
        <taxon>Fungi</taxon>
        <taxon>Dikarya</taxon>
        <taxon>Ascomycota</taxon>
        <taxon>Pezizomycotina</taxon>
        <taxon>Dothideomycetes</taxon>
        <taxon>Pleosporomycetidae</taxon>
        <taxon>Pleosporales</taxon>
        <taxon>Lindgomycetaceae</taxon>
        <taxon>Lindgomyces</taxon>
    </lineage>
</organism>
<reference evidence="1" key="1">
    <citation type="journal article" date="2020" name="Stud. Mycol.">
        <title>101 Dothideomycetes genomes: a test case for predicting lifestyles and emergence of pathogens.</title>
        <authorList>
            <person name="Haridas S."/>
            <person name="Albert R."/>
            <person name="Binder M."/>
            <person name="Bloem J."/>
            <person name="Labutti K."/>
            <person name="Salamov A."/>
            <person name="Andreopoulos B."/>
            <person name="Baker S."/>
            <person name="Barry K."/>
            <person name="Bills G."/>
            <person name="Bluhm B."/>
            <person name="Cannon C."/>
            <person name="Castanera R."/>
            <person name="Culley D."/>
            <person name="Daum C."/>
            <person name="Ezra D."/>
            <person name="Gonzalez J."/>
            <person name="Henrissat B."/>
            <person name="Kuo A."/>
            <person name="Liang C."/>
            <person name="Lipzen A."/>
            <person name="Lutzoni F."/>
            <person name="Magnuson J."/>
            <person name="Mondo S."/>
            <person name="Nolan M."/>
            <person name="Ohm R."/>
            <person name="Pangilinan J."/>
            <person name="Park H.-J."/>
            <person name="Ramirez L."/>
            <person name="Alfaro M."/>
            <person name="Sun H."/>
            <person name="Tritt A."/>
            <person name="Yoshinaga Y."/>
            <person name="Zwiers L.-H."/>
            <person name="Turgeon B."/>
            <person name="Goodwin S."/>
            <person name="Spatafora J."/>
            <person name="Crous P."/>
            <person name="Grigoriev I."/>
        </authorList>
    </citation>
    <scope>NUCLEOTIDE SEQUENCE</scope>
    <source>
        <strain evidence="1">ATCC 200398</strain>
    </source>
</reference>
<comment type="caution">
    <text evidence="1">The sequence shown here is derived from an EMBL/GenBank/DDBJ whole genome shotgun (WGS) entry which is preliminary data.</text>
</comment>